<organism evidence="3 4">
    <name type="scientific">Candidatus Buchananbacteria bacterium RBG_13_36_9</name>
    <dbReference type="NCBI Taxonomy" id="1797530"/>
    <lineage>
        <taxon>Bacteria</taxon>
        <taxon>Candidatus Buchananiibacteriota</taxon>
    </lineage>
</organism>
<comment type="caution">
    <text evidence="3">The sequence shown here is derived from an EMBL/GenBank/DDBJ whole genome shotgun (WGS) entry which is preliminary data.</text>
</comment>
<dbReference type="GO" id="GO:0051536">
    <property type="term" value="F:iron-sulfur cluster binding"/>
    <property type="evidence" value="ECO:0007669"/>
    <property type="project" value="InterPro"/>
</dbReference>
<dbReference type="PANTHER" id="PTHR11178">
    <property type="entry name" value="IRON-SULFUR CLUSTER SCAFFOLD PROTEIN NFU-RELATED"/>
    <property type="match status" value="1"/>
</dbReference>
<evidence type="ECO:0000313" key="3">
    <source>
        <dbReference type="EMBL" id="OGY41219.1"/>
    </source>
</evidence>
<dbReference type="GO" id="GO:0005506">
    <property type="term" value="F:iron ion binding"/>
    <property type="evidence" value="ECO:0007669"/>
    <property type="project" value="InterPro"/>
</dbReference>
<reference evidence="3 4" key="1">
    <citation type="journal article" date="2016" name="Nat. Commun.">
        <title>Thousands of microbial genomes shed light on interconnected biogeochemical processes in an aquifer system.</title>
        <authorList>
            <person name="Anantharaman K."/>
            <person name="Brown C.T."/>
            <person name="Hug L.A."/>
            <person name="Sharon I."/>
            <person name="Castelle C.J."/>
            <person name="Probst A.J."/>
            <person name="Thomas B.C."/>
            <person name="Singh A."/>
            <person name="Wilkins M.J."/>
            <person name="Karaoz U."/>
            <person name="Brodie E.L."/>
            <person name="Williams K.H."/>
            <person name="Hubbard S.S."/>
            <person name="Banfield J.F."/>
        </authorList>
    </citation>
    <scope>NUCLEOTIDE SEQUENCE [LARGE SCALE GENOMIC DNA]</scope>
</reference>
<evidence type="ECO:0000256" key="1">
    <source>
        <dbReference type="ARBA" id="ARBA00006420"/>
    </source>
</evidence>
<dbReference type="Pfam" id="PF01106">
    <property type="entry name" value="NifU"/>
    <property type="match status" value="1"/>
</dbReference>
<proteinExistence type="inferred from homology"/>
<protein>
    <recommendedName>
        <fullName evidence="2">NIF system FeS cluster assembly NifU C-terminal domain-containing protein</fullName>
    </recommendedName>
</protein>
<accession>A0A1G1XMF8</accession>
<feature type="domain" description="NIF system FeS cluster assembly NifU C-terminal" evidence="2">
    <location>
        <begin position="5"/>
        <end position="72"/>
    </location>
</feature>
<dbReference type="InterPro" id="IPR001075">
    <property type="entry name" value="NIF_FeS_clus_asmbl_NifU_C"/>
</dbReference>
<dbReference type="EMBL" id="MHHZ01000021">
    <property type="protein sequence ID" value="OGY41219.1"/>
    <property type="molecule type" value="Genomic_DNA"/>
</dbReference>
<dbReference type="GO" id="GO:0016226">
    <property type="term" value="P:iron-sulfur cluster assembly"/>
    <property type="evidence" value="ECO:0007669"/>
    <property type="project" value="InterPro"/>
</dbReference>
<dbReference type="AlphaFoldDB" id="A0A1G1XMF8"/>
<evidence type="ECO:0000313" key="4">
    <source>
        <dbReference type="Proteomes" id="UP000176498"/>
    </source>
</evidence>
<evidence type="ECO:0000259" key="2">
    <source>
        <dbReference type="Pfam" id="PF01106"/>
    </source>
</evidence>
<dbReference type="InterPro" id="IPR034904">
    <property type="entry name" value="FSCA_dom_sf"/>
</dbReference>
<name>A0A1G1XMF8_9BACT</name>
<dbReference type="Proteomes" id="UP000176498">
    <property type="component" value="Unassembled WGS sequence"/>
</dbReference>
<dbReference type="SUPFAM" id="SSF117916">
    <property type="entry name" value="Fe-S cluster assembly (FSCA) domain-like"/>
    <property type="match status" value="1"/>
</dbReference>
<comment type="similarity">
    <text evidence="1">Belongs to the NifU family.</text>
</comment>
<gene>
    <name evidence="3" type="ORF">A2Y82_02190</name>
</gene>
<dbReference type="Gene3D" id="3.30.300.130">
    <property type="entry name" value="Fe-S cluster assembly (FSCA)"/>
    <property type="match status" value="1"/>
</dbReference>
<dbReference type="PANTHER" id="PTHR11178:SF25">
    <property type="entry name" value="NIFU-LIKE PROTEIN 3, CHLOROPLASTIC"/>
    <property type="match status" value="1"/>
</dbReference>
<sequence length="74" mass="8209">MKKEVEKILKSIRPGLKMDGGDVELVSVDEKKGIVKVKLLGHCAHCPMSQMTLKMGIEQEIKKHVKGVKEVIAI</sequence>